<accession>A0ABT9PPB4</accession>
<dbReference type="Gene3D" id="2.60.120.430">
    <property type="entry name" value="Galactose-binding lectin"/>
    <property type="match status" value="1"/>
</dbReference>
<reference evidence="1 2" key="1">
    <citation type="submission" date="2023-07" db="EMBL/GenBank/DDBJ databases">
        <title>Sorghum-associated microbial communities from plants grown in Nebraska, USA.</title>
        <authorList>
            <person name="Schachtman D."/>
        </authorList>
    </citation>
    <scope>NUCLEOTIDE SEQUENCE [LARGE SCALE GENOMIC DNA]</scope>
    <source>
        <strain evidence="1 2">DS1307</strain>
    </source>
</reference>
<dbReference type="RefSeq" id="WP_306831883.1">
    <property type="nucleotide sequence ID" value="NZ_JAUSRF010000003.1"/>
</dbReference>
<name>A0ABT9PPB4_9HYPH</name>
<gene>
    <name evidence="1" type="ORF">J2T09_001049</name>
</gene>
<sequence length="123" mass="13903">MSTVKVFARANWNDICQVQAGKTYELSATGTWWDWFVRCGPDGYEGKLLQPVAHLKRSPLDRWFCLLGAMDRDDDSFFAIGRRKTWTPKRDGMLCCVVNDIPAMHWNNFGAVSITVSLAGQSV</sequence>
<proteinExistence type="predicted"/>
<keyword evidence="2" id="KW-1185">Reference proteome</keyword>
<evidence type="ECO:0000313" key="2">
    <source>
        <dbReference type="Proteomes" id="UP001241472"/>
    </source>
</evidence>
<organism evidence="1 2">
    <name type="scientific">Neorhizobium huautlense</name>
    <dbReference type="NCBI Taxonomy" id="67774"/>
    <lineage>
        <taxon>Bacteria</taxon>
        <taxon>Pseudomonadati</taxon>
        <taxon>Pseudomonadota</taxon>
        <taxon>Alphaproteobacteria</taxon>
        <taxon>Hyphomicrobiales</taxon>
        <taxon>Rhizobiaceae</taxon>
        <taxon>Rhizobium/Agrobacterium group</taxon>
        <taxon>Neorhizobium</taxon>
    </lineage>
</organism>
<evidence type="ECO:0000313" key="1">
    <source>
        <dbReference type="EMBL" id="MDP9836305.1"/>
    </source>
</evidence>
<protein>
    <submittedName>
        <fullName evidence="1">Uncharacterized protein</fullName>
    </submittedName>
</protein>
<dbReference type="Proteomes" id="UP001241472">
    <property type="component" value="Unassembled WGS sequence"/>
</dbReference>
<comment type="caution">
    <text evidence="1">The sequence shown here is derived from an EMBL/GenBank/DDBJ whole genome shotgun (WGS) entry which is preliminary data.</text>
</comment>
<dbReference type="EMBL" id="JAUSRF010000003">
    <property type="protein sequence ID" value="MDP9836305.1"/>
    <property type="molecule type" value="Genomic_DNA"/>
</dbReference>